<reference evidence="3" key="1">
    <citation type="submission" date="2016-06" db="EMBL/GenBank/DDBJ databases">
        <authorList>
            <person name="Varghese N."/>
        </authorList>
    </citation>
    <scope>NUCLEOTIDE SEQUENCE [LARGE SCALE GENOMIC DNA]</scope>
    <source>
        <strain evidence="3">DSM 45344</strain>
    </source>
</reference>
<keyword evidence="3" id="KW-1185">Reference proteome</keyword>
<keyword evidence="1" id="KW-0812">Transmembrane</keyword>
<keyword evidence="1" id="KW-0472">Membrane</keyword>
<evidence type="ECO:0000256" key="1">
    <source>
        <dbReference type="SAM" id="Phobius"/>
    </source>
</evidence>
<sequence length="230" mass="24181">MVDFRMPDRTAGSDRPRYSRVAADGVLVGLAVPLVAVAVADGLNPQWSWLEHMASYFVHGRAGWLITVTGVSLAAASAVLIRLAVASSRGGRGGLWLLGVWAAGMLVAGVFPADPPGQWDRPPSTVGSIHGVGGLAAFLALPVAAVLLNRAWQRDARWLPVARALRLTTAAVVAAFVVFVVTWIDVMVGPTLSVGSTPTVVGLTERVMLWADVGWLAVAAMGLRRMARDG</sequence>
<dbReference type="AlphaFoldDB" id="A0A1C3MWV0"/>
<evidence type="ECO:0008006" key="4">
    <source>
        <dbReference type="Google" id="ProtNLM"/>
    </source>
</evidence>
<accession>A0A1C3MWV0</accession>
<feature type="transmembrane region" description="Helical" evidence="1">
    <location>
        <begin position="131"/>
        <end position="152"/>
    </location>
</feature>
<gene>
    <name evidence="2" type="ORF">GA0070620_0256</name>
</gene>
<feature type="transmembrane region" description="Helical" evidence="1">
    <location>
        <begin position="62"/>
        <end position="81"/>
    </location>
</feature>
<proteinExistence type="predicted"/>
<dbReference type="STRING" id="307121.GA0070620_0256"/>
<name>A0A1C3MWV0_9ACTN</name>
<dbReference type="Proteomes" id="UP000199393">
    <property type="component" value="Chromosome I"/>
</dbReference>
<organism evidence="2 3">
    <name type="scientific">Micromonospora krabiensis</name>
    <dbReference type="NCBI Taxonomy" id="307121"/>
    <lineage>
        <taxon>Bacteria</taxon>
        <taxon>Bacillati</taxon>
        <taxon>Actinomycetota</taxon>
        <taxon>Actinomycetes</taxon>
        <taxon>Micromonosporales</taxon>
        <taxon>Micromonosporaceae</taxon>
        <taxon>Micromonospora</taxon>
    </lineage>
</organism>
<feature type="transmembrane region" description="Helical" evidence="1">
    <location>
        <begin position="164"/>
        <end position="187"/>
    </location>
</feature>
<feature type="transmembrane region" description="Helical" evidence="1">
    <location>
        <begin position="93"/>
        <end position="111"/>
    </location>
</feature>
<evidence type="ECO:0000313" key="2">
    <source>
        <dbReference type="EMBL" id="SBV24815.1"/>
    </source>
</evidence>
<dbReference type="InterPro" id="IPR009339">
    <property type="entry name" value="DUF998"/>
</dbReference>
<keyword evidence="1" id="KW-1133">Transmembrane helix</keyword>
<dbReference type="Pfam" id="PF06197">
    <property type="entry name" value="DUF998"/>
    <property type="match status" value="1"/>
</dbReference>
<feature type="transmembrane region" description="Helical" evidence="1">
    <location>
        <begin position="207"/>
        <end position="223"/>
    </location>
</feature>
<evidence type="ECO:0000313" key="3">
    <source>
        <dbReference type="Proteomes" id="UP000199393"/>
    </source>
</evidence>
<protein>
    <recommendedName>
        <fullName evidence="4">DUF998 domain-containing protein</fullName>
    </recommendedName>
</protein>
<dbReference type="EMBL" id="LT598496">
    <property type="protein sequence ID" value="SBV24815.1"/>
    <property type="molecule type" value="Genomic_DNA"/>
</dbReference>
<feature type="transmembrane region" description="Helical" evidence="1">
    <location>
        <begin position="21"/>
        <end position="42"/>
    </location>
</feature>